<sequence>MSSQTKTPSQELAGSPTRSPWWIGAIAGLASAAAGLAIGELIAGIWTSLESPVVSVGNRVVDNVPRPLKTWAIETFGTNDKAVLLGMVALLLALGAALIGMLAVRRGLRFGLIGIGIFTAVGMLASLGRGTSGLLAPLPSLVGGLVAGAALALLMYRGNLDFAGEQAVAGSQTQPAQALPAQALPAQALPAQSMLLKAPNRRQFLGTAAGVTAGAVVIGGAARWLRNQGAAAAERLKIVLPRATQPLPDPPAAVELGVAGAAPFFTPTSEFYRIDTALTVPRVDLSTWTLEVMGEVSTPITLSYEQLLERPMIEADITIACVSNEVGGDLIGTARWLGCRLDDLLKEAGVSATADQIVGRSVDGFTAGFPTALLDGRDALVAIAMNGEPLPAKHGFPARLIVPGVYGYVSATKWLSQIELTTFEAFQGYWIPRGWSVDGPIKTQSRIDTPRNGSRVTAGSTVPIAGVAWAPIRGISKVEVRIDNGEWQEATLGEEYQATTWRQWKLDWKPSSGEHKIAVRATDGEGATQTDQLAPVAPDGATGWHTITVYAE</sequence>
<keyword evidence="1" id="KW-0812">Transmembrane</keyword>
<organism evidence="3">
    <name type="scientific">freshwater metagenome</name>
    <dbReference type="NCBI Taxonomy" id="449393"/>
    <lineage>
        <taxon>unclassified sequences</taxon>
        <taxon>metagenomes</taxon>
        <taxon>ecological metagenomes</taxon>
    </lineage>
</organism>
<dbReference type="GO" id="GO:0008482">
    <property type="term" value="F:sulfite oxidase activity"/>
    <property type="evidence" value="ECO:0007669"/>
    <property type="project" value="TreeGrafter"/>
</dbReference>
<dbReference type="GO" id="GO:0020037">
    <property type="term" value="F:heme binding"/>
    <property type="evidence" value="ECO:0007669"/>
    <property type="project" value="TreeGrafter"/>
</dbReference>
<dbReference type="GO" id="GO:0043546">
    <property type="term" value="F:molybdopterin cofactor binding"/>
    <property type="evidence" value="ECO:0007669"/>
    <property type="project" value="TreeGrafter"/>
</dbReference>
<dbReference type="Pfam" id="PF00174">
    <property type="entry name" value="Oxidored_molyb"/>
    <property type="match status" value="1"/>
</dbReference>
<dbReference type="InterPro" id="IPR000572">
    <property type="entry name" value="OxRdtase_Mopterin-bd_dom"/>
</dbReference>
<dbReference type="SUPFAM" id="SSF81296">
    <property type="entry name" value="E set domains"/>
    <property type="match status" value="1"/>
</dbReference>
<dbReference type="Pfam" id="PF17957">
    <property type="entry name" value="Big_7"/>
    <property type="match status" value="1"/>
</dbReference>
<feature type="domain" description="Oxidoreductase molybdopterin-binding" evidence="2">
    <location>
        <begin position="278"/>
        <end position="430"/>
    </location>
</feature>
<dbReference type="SUPFAM" id="SSF56524">
    <property type="entry name" value="Oxidoreductase molybdopterin-binding domain"/>
    <property type="match status" value="1"/>
</dbReference>
<gene>
    <name evidence="3" type="ORF">UFOPK2766_01730</name>
</gene>
<feature type="transmembrane region" description="Helical" evidence="1">
    <location>
        <begin position="204"/>
        <end position="225"/>
    </location>
</feature>
<dbReference type="AlphaFoldDB" id="A0A6J6TXC0"/>
<feature type="transmembrane region" description="Helical" evidence="1">
    <location>
        <begin position="21"/>
        <end position="46"/>
    </location>
</feature>
<keyword evidence="1" id="KW-0472">Membrane</keyword>
<dbReference type="Gene3D" id="2.60.40.650">
    <property type="match status" value="1"/>
</dbReference>
<evidence type="ECO:0000256" key="1">
    <source>
        <dbReference type="SAM" id="Phobius"/>
    </source>
</evidence>
<protein>
    <submittedName>
        <fullName evidence="3">Unannotated protein</fullName>
    </submittedName>
</protein>
<keyword evidence="1" id="KW-1133">Transmembrane helix</keyword>
<proteinExistence type="predicted"/>
<feature type="transmembrane region" description="Helical" evidence="1">
    <location>
        <begin position="110"/>
        <end position="128"/>
    </location>
</feature>
<dbReference type="InterPro" id="IPR014756">
    <property type="entry name" value="Ig_E-set"/>
</dbReference>
<name>A0A6J6TXC0_9ZZZZ</name>
<dbReference type="Gene3D" id="3.90.420.10">
    <property type="entry name" value="Oxidoreductase, molybdopterin-binding domain"/>
    <property type="match status" value="1"/>
</dbReference>
<feature type="transmembrane region" description="Helical" evidence="1">
    <location>
        <begin position="82"/>
        <end position="103"/>
    </location>
</feature>
<dbReference type="GO" id="GO:0006790">
    <property type="term" value="P:sulfur compound metabolic process"/>
    <property type="evidence" value="ECO:0007669"/>
    <property type="project" value="TreeGrafter"/>
</dbReference>
<dbReference type="InterPro" id="IPR036374">
    <property type="entry name" value="OxRdtase_Mopterin-bd_sf"/>
</dbReference>
<dbReference type="PANTHER" id="PTHR19372">
    <property type="entry name" value="SULFITE REDUCTASE"/>
    <property type="match status" value="1"/>
</dbReference>
<accession>A0A6J6TXC0</accession>
<evidence type="ECO:0000259" key="2">
    <source>
        <dbReference type="Pfam" id="PF00174"/>
    </source>
</evidence>
<reference evidence="3" key="1">
    <citation type="submission" date="2020-05" db="EMBL/GenBank/DDBJ databases">
        <authorList>
            <person name="Chiriac C."/>
            <person name="Salcher M."/>
            <person name="Ghai R."/>
            <person name="Kavagutti S V."/>
        </authorList>
    </citation>
    <scope>NUCLEOTIDE SEQUENCE</scope>
</reference>
<evidence type="ECO:0000313" key="3">
    <source>
        <dbReference type="EMBL" id="CAB4752350.1"/>
    </source>
</evidence>
<dbReference type="PANTHER" id="PTHR19372:SF7">
    <property type="entry name" value="SULFITE OXIDASE, MITOCHONDRIAL"/>
    <property type="match status" value="1"/>
</dbReference>
<feature type="transmembrane region" description="Helical" evidence="1">
    <location>
        <begin position="134"/>
        <end position="156"/>
    </location>
</feature>
<dbReference type="EMBL" id="CAEZYU010000091">
    <property type="protein sequence ID" value="CAB4752350.1"/>
    <property type="molecule type" value="Genomic_DNA"/>
</dbReference>